<name>A0A4Z2ERV9_9TELE</name>
<sequence>MQSGYKNTRAAPALLLRNNPGLFFSDDVPVNVHGGGGAVFRCESGRNYALRRRHHGGANGRRRRTDGKGREEVSLGSEMARTRLRSQNARGAEPNEEGSHYLGRYRQSQMYINI</sequence>
<gene>
    <name evidence="2" type="ORF">EYF80_058527</name>
</gene>
<dbReference type="EMBL" id="SRLO01003586">
    <property type="protein sequence ID" value="TNN31321.1"/>
    <property type="molecule type" value="Genomic_DNA"/>
</dbReference>
<evidence type="ECO:0000313" key="3">
    <source>
        <dbReference type="Proteomes" id="UP000314294"/>
    </source>
</evidence>
<feature type="region of interest" description="Disordered" evidence="1">
    <location>
        <begin position="52"/>
        <end position="104"/>
    </location>
</feature>
<protein>
    <submittedName>
        <fullName evidence="2">Uncharacterized protein</fullName>
    </submittedName>
</protein>
<proteinExistence type="predicted"/>
<accession>A0A4Z2ERV9</accession>
<feature type="compositionally biased region" description="Basic residues" evidence="1">
    <location>
        <begin position="52"/>
        <end position="65"/>
    </location>
</feature>
<evidence type="ECO:0000256" key="1">
    <source>
        <dbReference type="SAM" id="MobiDB-lite"/>
    </source>
</evidence>
<keyword evidence="3" id="KW-1185">Reference proteome</keyword>
<dbReference type="AlphaFoldDB" id="A0A4Z2ERV9"/>
<comment type="caution">
    <text evidence="2">The sequence shown here is derived from an EMBL/GenBank/DDBJ whole genome shotgun (WGS) entry which is preliminary data.</text>
</comment>
<reference evidence="2 3" key="1">
    <citation type="submission" date="2019-03" db="EMBL/GenBank/DDBJ databases">
        <title>First draft genome of Liparis tanakae, snailfish: a comprehensive survey of snailfish specific genes.</title>
        <authorList>
            <person name="Kim W."/>
            <person name="Song I."/>
            <person name="Jeong J.-H."/>
            <person name="Kim D."/>
            <person name="Kim S."/>
            <person name="Ryu S."/>
            <person name="Song J.Y."/>
            <person name="Lee S.K."/>
        </authorList>
    </citation>
    <scope>NUCLEOTIDE SEQUENCE [LARGE SCALE GENOMIC DNA]</scope>
    <source>
        <tissue evidence="2">Muscle</tissue>
    </source>
</reference>
<evidence type="ECO:0000313" key="2">
    <source>
        <dbReference type="EMBL" id="TNN31321.1"/>
    </source>
</evidence>
<dbReference type="Proteomes" id="UP000314294">
    <property type="component" value="Unassembled WGS sequence"/>
</dbReference>
<organism evidence="2 3">
    <name type="scientific">Liparis tanakae</name>
    <name type="common">Tanaka's snailfish</name>
    <dbReference type="NCBI Taxonomy" id="230148"/>
    <lineage>
        <taxon>Eukaryota</taxon>
        <taxon>Metazoa</taxon>
        <taxon>Chordata</taxon>
        <taxon>Craniata</taxon>
        <taxon>Vertebrata</taxon>
        <taxon>Euteleostomi</taxon>
        <taxon>Actinopterygii</taxon>
        <taxon>Neopterygii</taxon>
        <taxon>Teleostei</taxon>
        <taxon>Neoteleostei</taxon>
        <taxon>Acanthomorphata</taxon>
        <taxon>Eupercaria</taxon>
        <taxon>Perciformes</taxon>
        <taxon>Cottioidei</taxon>
        <taxon>Cottales</taxon>
        <taxon>Liparidae</taxon>
        <taxon>Liparis</taxon>
    </lineage>
</organism>